<reference evidence="4" key="2">
    <citation type="submission" date="2019-11" db="UniProtKB">
        <authorList>
            <consortium name="WormBaseParasite"/>
        </authorList>
    </citation>
    <scope>IDENTIFICATION</scope>
    <source>
        <strain evidence="4">Puerto Rican</strain>
    </source>
</reference>
<dbReference type="WBParaSite" id="Smp_341390.1">
    <property type="protein sequence ID" value="Smp_341390.1"/>
    <property type="gene ID" value="Smp_341390"/>
</dbReference>
<keyword evidence="2" id="KW-0472">Membrane</keyword>
<feature type="region of interest" description="Disordered" evidence="1">
    <location>
        <begin position="100"/>
        <end position="123"/>
    </location>
</feature>
<protein>
    <submittedName>
        <fullName evidence="4">Hexosyltransferase</fullName>
    </submittedName>
</protein>
<keyword evidence="3" id="KW-1185">Reference proteome</keyword>
<sequence length="507" mass="60142">MRLLYQIRNITLLIYHKLHNLFHLNNKCLVYFIIVVFITILYYSILMKLINLEVTYMIAPTSPGIFIQITSDSLSTNYTTEIVTHRITSSDPIITTKTFHPQRHHHHHHHRRRRRPRHGHREMRLRKGKSLKTIKLKQQVHSRLNWKTRGKNDVSTKDFFLPLYLNSSFCLNQSNFYIGNKKYVKSKRYRQIINLTNALSLFNESQWLKIKPTICQYAKTNLLIITFSPIVDNLTRYKIRQTWGSVKYILSETTTNKQYFNGLNSIEHLFIVNASKRHFKQNSMNVQYLLNEAQNEKDILPLFLTGSQHNYASLHILASEFLLHYCKNSIDFVLFINHDLFPNLNVLIQYTNSKLSQLSSNTLKQNNHNNNNPSIYCIPIIQKRVEFNNLFKDYFKDHLPLWQGNIYPTHCDIKTSGFLLLFKTMKQWYTCSRLYIPFNPIQVYLTGLVRYVAKIDIESYWTNYWSIGNLLPSVSFNKKSKKYLFFQKSVNQNSRVWKSVFRATLSS</sequence>
<feature type="transmembrane region" description="Helical" evidence="2">
    <location>
        <begin position="28"/>
        <end position="46"/>
    </location>
</feature>
<evidence type="ECO:0000313" key="4">
    <source>
        <dbReference type="WBParaSite" id="Smp_341390.1"/>
    </source>
</evidence>
<keyword evidence="2" id="KW-0812">Transmembrane</keyword>
<proteinExistence type="predicted"/>
<dbReference type="Proteomes" id="UP000008854">
    <property type="component" value="Unassembled WGS sequence"/>
</dbReference>
<evidence type="ECO:0000313" key="3">
    <source>
        <dbReference type="Proteomes" id="UP000008854"/>
    </source>
</evidence>
<dbReference type="ExpressionAtlas" id="A0A5K4FD24">
    <property type="expression patterns" value="baseline"/>
</dbReference>
<reference evidence="3" key="1">
    <citation type="journal article" date="2012" name="PLoS Negl. Trop. Dis.">
        <title>A systematically improved high quality genome and transcriptome of the human blood fluke Schistosoma mansoni.</title>
        <authorList>
            <person name="Protasio A.V."/>
            <person name="Tsai I.J."/>
            <person name="Babbage A."/>
            <person name="Nichol S."/>
            <person name="Hunt M."/>
            <person name="Aslett M.A."/>
            <person name="De Silva N."/>
            <person name="Velarde G.S."/>
            <person name="Anderson T.J."/>
            <person name="Clark R.C."/>
            <person name="Davidson C."/>
            <person name="Dillon G.P."/>
            <person name="Holroyd N.E."/>
            <person name="LoVerde P.T."/>
            <person name="Lloyd C."/>
            <person name="McQuillan J."/>
            <person name="Oliveira G."/>
            <person name="Otto T.D."/>
            <person name="Parker-Manuel S.J."/>
            <person name="Quail M.A."/>
            <person name="Wilson R.A."/>
            <person name="Zerlotini A."/>
            <person name="Dunne D.W."/>
            <person name="Berriman M."/>
        </authorList>
    </citation>
    <scope>NUCLEOTIDE SEQUENCE [LARGE SCALE GENOMIC DNA]</scope>
    <source>
        <strain evidence="3">Puerto Rican</strain>
    </source>
</reference>
<evidence type="ECO:0000256" key="2">
    <source>
        <dbReference type="SAM" id="Phobius"/>
    </source>
</evidence>
<dbReference type="InParanoid" id="A0A5K4FD24"/>
<accession>A0A5K4FD24</accession>
<dbReference type="AlphaFoldDB" id="A0A5K4FD24"/>
<name>A0A5K4FD24_SCHMA</name>
<keyword evidence="2" id="KW-1133">Transmembrane helix</keyword>
<organism evidence="3 4">
    <name type="scientific">Schistosoma mansoni</name>
    <name type="common">Blood fluke</name>
    <dbReference type="NCBI Taxonomy" id="6183"/>
    <lineage>
        <taxon>Eukaryota</taxon>
        <taxon>Metazoa</taxon>
        <taxon>Spiralia</taxon>
        <taxon>Lophotrochozoa</taxon>
        <taxon>Platyhelminthes</taxon>
        <taxon>Trematoda</taxon>
        <taxon>Digenea</taxon>
        <taxon>Strigeidida</taxon>
        <taxon>Schistosomatoidea</taxon>
        <taxon>Schistosomatidae</taxon>
        <taxon>Schistosoma</taxon>
    </lineage>
</organism>
<evidence type="ECO:0000256" key="1">
    <source>
        <dbReference type="SAM" id="MobiDB-lite"/>
    </source>
</evidence>